<dbReference type="Pfam" id="PF08323">
    <property type="entry name" value="Glyco_transf_5"/>
    <property type="match status" value="1"/>
</dbReference>
<dbReference type="HAMAP" id="MF_00484">
    <property type="entry name" value="Glycogen_synth"/>
    <property type="match status" value="1"/>
</dbReference>
<evidence type="ECO:0000256" key="5">
    <source>
        <dbReference type="ARBA" id="ARBA00022676"/>
    </source>
</evidence>
<feature type="domain" description="Glycosyl transferase family 1" evidence="9">
    <location>
        <begin position="279"/>
        <end position="443"/>
    </location>
</feature>
<evidence type="ECO:0000313" key="12">
    <source>
        <dbReference type="Proteomes" id="UP000237310"/>
    </source>
</evidence>
<evidence type="ECO:0000256" key="4">
    <source>
        <dbReference type="ARBA" id="ARBA00010281"/>
    </source>
</evidence>
<dbReference type="CDD" id="cd03791">
    <property type="entry name" value="GT5_Glycogen_synthase_DULL1-like"/>
    <property type="match status" value="1"/>
</dbReference>
<dbReference type="EMBL" id="PQVG01000012">
    <property type="protein sequence ID" value="POY36193.1"/>
    <property type="molecule type" value="Genomic_DNA"/>
</dbReference>
<dbReference type="SUPFAM" id="SSF53756">
    <property type="entry name" value="UDP-Glycosyltransferase/glycogen phosphorylase"/>
    <property type="match status" value="1"/>
</dbReference>
<organism evidence="11 12">
    <name type="scientific">Flavobacterium alvei</name>
    <dbReference type="NCBI Taxonomy" id="2080416"/>
    <lineage>
        <taxon>Bacteria</taxon>
        <taxon>Pseudomonadati</taxon>
        <taxon>Bacteroidota</taxon>
        <taxon>Flavobacteriia</taxon>
        <taxon>Flavobacteriales</taxon>
        <taxon>Flavobacteriaceae</taxon>
        <taxon>Flavobacterium</taxon>
    </lineage>
</organism>
<evidence type="ECO:0000256" key="6">
    <source>
        <dbReference type="ARBA" id="ARBA00022679"/>
    </source>
</evidence>
<dbReference type="NCBIfam" id="TIGR02095">
    <property type="entry name" value="glgA"/>
    <property type="match status" value="1"/>
</dbReference>
<evidence type="ECO:0000256" key="1">
    <source>
        <dbReference type="ARBA" id="ARBA00001478"/>
    </source>
</evidence>
<dbReference type="Gene3D" id="3.40.50.2000">
    <property type="entry name" value="Glycogen Phosphorylase B"/>
    <property type="match status" value="2"/>
</dbReference>
<dbReference type="GO" id="GO:0005978">
    <property type="term" value="P:glycogen biosynthetic process"/>
    <property type="evidence" value="ECO:0007669"/>
    <property type="project" value="UniProtKB-UniRule"/>
</dbReference>
<evidence type="ECO:0000259" key="9">
    <source>
        <dbReference type="Pfam" id="PF00534"/>
    </source>
</evidence>
<evidence type="ECO:0000256" key="2">
    <source>
        <dbReference type="ARBA" id="ARBA00002764"/>
    </source>
</evidence>
<keyword evidence="7 8" id="KW-0320">Glycogen biosynthesis</keyword>
<dbReference type="EC" id="2.4.1.21" evidence="8"/>
<dbReference type="UniPathway" id="UPA00164"/>
<dbReference type="Proteomes" id="UP000237310">
    <property type="component" value="Unassembled WGS sequence"/>
</dbReference>
<dbReference type="InterPro" id="IPR001296">
    <property type="entry name" value="Glyco_trans_1"/>
</dbReference>
<comment type="similarity">
    <text evidence="4 8">Belongs to the glycosyltransferase 1 family. Bacterial/plant glycogen synthase subfamily.</text>
</comment>
<dbReference type="InterPro" id="IPR011835">
    <property type="entry name" value="GS/SS"/>
</dbReference>
<comment type="catalytic activity">
    <reaction evidence="1 8">
        <text>[(1-&gt;4)-alpha-D-glucosyl](n) + ADP-alpha-D-glucose = [(1-&gt;4)-alpha-D-glucosyl](n+1) + ADP + H(+)</text>
        <dbReference type="Rhea" id="RHEA:18189"/>
        <dbReference type="Rhea" id="RHEA-COMP:9584"/>
        <dbReference type="Rhea" id="RHEA-COMP:9587"/>
        <dbReference type="ChEBI" id="CHEBI:15378"/>
        <dbReference type="ChEBI" id="CHEBI:15444"/>
        <dbReference type="ChEBI" id="CHEBI:57498"/>
        <dbReference type="ChEBI" id="CHEBI:456216"/>
        <dbReference type="EC" id="2.4.1.21"/>
    </reaction>
</comment>
<comment type="function">
    <text evidence="2 8">Synthesizes alpha-1,4-glucan chains using ADP-glucose.</text>
</comment>
<comment type="pathway">
    <text evidence="3 8">Glycan biosynthesis; glycogen biosynthesis.</text>
</comment>
<evidence type="ECO:0000259" key="10">
    <source>
        <dbReference type="Pfam" id="PF08323"/>
    </source>
</evidence>
<keyword evidence="6 8" id="KW-0808">Transferase</keyword>
<sequence>MEIFHIAAECYPVAKVGGLGDVVGSLPKYQSKAGHHVRVVIPFYDTQYINSNKFENVYSGFVKLGNFNFPFTIQKGITNDLGFELYLVEIPELFDRKEVYGYEDDIERFLSFQIATLDWLNSRNSIPDVINCHDHHAGLIPFIMLYANKYMKLRSVPTLITIHNSIYQGQFGFDKLYYLPEFDLSKVTVLEWGNRINSLATAIKCASAVTTVSPNFLNEINNFGYGLESLFNQVRHKSRGILNGIDNEVWNPIKDKMLFANYSVKTFEKGKQENKEKLCSQFDLDPTKPLFSFIGRLLEEKGADLLPHAGALALSENFKEINILILGSGSSEIENQLSHLLVSFKGNYNVYIGYNEELAHMIYAGSDFLLMPSRVEPCGLNQMYSFRYGTIPIVRRTGGLKDTVIDFEDNGNGICHDQASIADVCYSIQRAIKLYKDKKSLKNIRKLGMNIDHSWESVCQEYIDLYHLITNQNES</sequence>
<proteinExistence type="inferred from homology"/>
<comment type="caution">
    <text evidence="11">The sequence shown here is derived from an EMBL/GenBank/DDBJ whole genome shotgun (WGS) entry which is preliminary data.</text>
</comment>
<dbReference type="Pfam" id="PF00534">
    <property type="entry name" value="Glycos_transf_1"/>
    <property type="match status" value="1"/>
</dbReference>
<evidence type="ECO:0000313" key="11">
    <source>
        <dbReference type="EMBL" id="POY36193.1"/>
    </source>
</evidence>
<reference evidence="11 12" key="1">
    <citation type="submission" date="2018-01" db="EMBL/GenBank/DDBJ databases">
        <authorList>
            <person name="Gaut B.S."/>
            <person name="Morton B.R."/>
            <person name="Clegg M.T."/>
            <person name="Duvall M.R."/>
        </authorList>
    </citation>
    <scope>NUCLEOTIDE SEQUENCE [LARGE SCALE GENOMIC DNA]</scope>
    <source>
        <strain evidence="11 12">HR-AY</strain>
    </source>
</reference>
<keyword evidence="12" id="KW-1185">Reference proteome</keyword>
<evidence type="ECO:0000256" key="7">
    <source>
        <dbReference type="ARBA" id="ARBA00023056"/>
    </source>
</evidence>
<evidence type="ECO:0000256" key="3">
    <source>
        <dbReference type="ARBA" id="ARBA00004964"/>
    </source>
</evidence>
<gene>
    <name evidence="8" type="primary">glgA</name>
    <name evidence="11" type="ORF">C3L50_15610</name>
</gene>
<keyword evidence="5 8" id="KW-0328">Glycosyltransferase</keyword>
<dbReference type="PANTHER" id="PTHR45825">
    <property type="entry name" value="GRANULE-BOUND STARCH SYNTHASE 1, CHLOROPLASTIC/AMYLOPLASTIC"/>
    <property type="match status" value="1"/>
</dbReference>
<dbReference type="InterPro" id="IPR013534">
    <property type="entry name" value="Starch_synth_cat_dom"/>
</dbReference>
<dbReference type="GO" id="GO:0004373">
    <property type="term" value="F:alpha-1,4-glucan glucosyltransferase (UDP-glucose donor) activity"/>
    <property type="evidence" value="ECO:0007669"/>
    <property type="project" value="InterPro"/>
</dbReference>
<feature type="binding site" evidence="8">
    <location>
        <position position="15"/>
    </location>
    <ligand>
        <name>ADP-alpha-D-glucose</name>
        <dbReference type="ChEBI" id="CHEBI:57498"/>
    </ligand>
</feature>
<dbReference type="GO" id="GO:0009011">
    <property type="term" value="F:alpha-1,4-glucan glucosyltransferase (ADP-glucose donor) activity"/>
    <property type="evidence" value="ECO:0007669"/>
    <property type="project" value="UniProtKB-UniRule"/>
</dbReference>
<protein>
    <recommendedName>
        <fullName evidence="8">Glycogen synthase</fullName>
        <ecNumber evidence="8">2.4.1.21</ecNumber>
    </recommendedName>
    <alternativeName>
        <fullName evidence="8">Starch [bacterial glycogen] synthase</fullName>
    </alternativeName>
</protein>
<accession>A0A2S5A263</accession>
<dbReference type="AlphaFoldDB" id="A0A2S5A263"/>
<name>A0A2S5A263_9FLAO</name>
<feature type="domain" description="Starch synthase catalytic" evidence="10">
    <location>
        <begin position="3"/>
        <end position="232"/>
    </location>
</feature>
<evidence type="ECO:0000256" key="8">
    <source>
        <dbReference type="HAMAP-Rule" id="MF_00484"/>
    </source>
</evidence>
<dbReference type="OrthoDB" id="9808590at2"/>
<dbReference type="PANTHER" id="PTHR45825:SF11">
    <property type="entry name" value="ALPHA AMYLASE DOMAIN-CONTAINING PROTEIN"/>
    <property type="match status" value="1"/>
</dbReference>
<dbReference type="RefSeq" id="WP_103807119.1">
    <property type="nucleotide sequence ID" value="NZ_PQVG01000012.1"/>
</dbReference>